<dbReference type="AlphaFoldDB" id="A0A0A6FQ15"/>
<dbReference type="Pfam" id="PF19619">
    <property type="entry name" value="DUF6124"/>
    <property type="match status" value="1"/>
</dbReference>
<evidence type="ECO:0000313" key="3">
    <source>
        <dbReference type="Proteomes" id="UP000030564"/>
    </source>
</evidence>
<name>A0A0A6FQ15_9PSED</name>
<dbReference type="OrthoDB" id="7004467at2"/>
<dbReference type="PATRIC" id="fig|587753.9.peg.41"/>
<proteinExistence type="predicted"/>
<reference evidence="2 3" key="1">
    <citation type="submission" date="2014-10" db="EMBL/GenBank/DDBJ databases">
        <title>Draft genome sequence of Pseudomonas chlororaphis EA105.</title>
        <authorList>
            <person name="McCully L.M."/>
            <person name="Bitzer A.S."/>
            <person name="Spence C."/>
            <person name="Bais H."/>
            <person name="Silby M.W."/>
        </authorList>
    </citation>
    <scope>NUCLEOTIDE SEQUENCE [LARGE SCALE GENOMIC DNA]</scope>
    <source>
        <strain evidence="2 3">EA105</strain>
    </source>
</reference>
<sequence length="124" mass="13557">MKKTPQLSLVGSAPSDAPACSTQPQSNTTTRTEAPRRRRSIPLNQLIRVRDDVDTLTLLTHASEILDSLAAISANFADEFDGSKRHVAVAMKQLSALAEILICRARDNLDPQKPQNTTGPETRH</sequence>
<protein>
    <recommendedName>
        <fullName evidence="4">DUF3077 domain-containing protein</fullName>
    </recommendedName>
</protein>
<organism evidence="2 3">
    <name type="scientific">Pseudomonas chlororaphis</name>
    <dbReference type="NCBI Taxonomy" id="587753"/>
    <lineage>
        <taxon>Bacteria</taxon>
        <taxon>Pseudomonadati</taxon>
        <taxon>Pseudomonadota</taxon>
        <taxon>Gammaproteobacteria</taxon>
        <taxon>Pseudomonadales</taxon>
        <taxon>Pseudomonadaceae</taxon>
        <taxon>Pseudomonas</taxon>
    </lineage>
</organism>
<evidence type="ECO:0008006" key="4">
    <source>
        <dbReference type="Google" id="ProtNLM"/>
    </source>
</evidence>
<feature type="region of interest" description="Disordered" evidence="1">
    <location>
        <begin position="1"/>
        <end position="40"/>
    </location>
</feature>
<gene>
    <name evidence="2" type="ORF">NZ35_00195</name>
</gene>
<comment type="caution">
    <text evidence="2">The sequence shown here is derived from an EMBL/GenBank/DDBJ whole genome shotgun (WGS) entry which is preliminary data.</text>
</comment>
<dbReference type="Proteomes" id="UP000030564">
    <property type="component" value="Unassembled WGS sequence"/>
</dbReference>
<accession>A0A0A6FQ15</accession>
<evidence type="ECO:0000256" key="1">
    <source>
        <dbReference type="SAM" id="MobiDB-lite"/>
    </source>
</evidence>
<dbReference type="EMBL" id="JSFK01000001">
    <property type="protein sequence ID" value="KHA74731.1"/>
    <property type="molecule type" value="Genomic_DNA"/>
</dbReference>
<evidence type="ECO:0000313" key="2">
    <source>
        <dbReference type="EMBL" id="KHA74731.1"/>
    </source>
</evidence>